<keyword evidence="1" id="KW-0812">Transmembrane</keyword>
<reference evidence="3" key="1">
    <citation type="submission" date="2016-06" db="EMBL/GenBank/DDBJ databases">
        <authorList>
            <person name="Nascimento L."/>
            <person name="Pereira R.V."/>
            <person name="Martins L.F."/>
            <person name="Quaggio R.B."/>
            <person name="Silva A.M."/>
            <person name="Setubal J.C."/>
        </authorList>
    </citation>
    <scope>NUCLEOTIDE SEQUENCE [LARGE SCALE GENOMIC DNA]</scope>
</reference>
<dbReference type="AlphaFoldDB" id="A0A1Y3PTT0"/>
<sequence length="69" mass="8268">MFAFHAWFVPLVVWVLIWLFWKKHRRDAVLFFVLSLAAYGVWLGIVNQRPFIITIFLAKVFDSLKLWVS</sequence>
<accession>A0A1Y3PTT0</accession>
<feature type="transmembrane region" description="Helical" evidence="1">
    <location>
        <begin position="6"/>
        <end position="21"/>
    </location>
</feature>
<proteinExistence type="predicted"/>
<protein>
    <submittedName>
        <fullName evidence="2">Uncharacterized protein</fullName>
    </submittedName>
</protein>
<evidence type="ECO:0000313" key="2">
    <source>
        <dbReference type="EMBL" id="OUM88548.1"/>
    </source>
</evidence>
<keyword evidence="1" id="KW-1133">Transmembrane helix</keyword>
<evidence type="ECO:0000256" key="1">
    <source>
        <dbReference type="SAM" id="Phobius"/>
    </source>
</evidence>
<evidence type="ECO:0000313" key="3">
    <source>
        <dbReference type="Proteomes" id="UP000196475"/>
    </source>
</evidence>
<feature type="transmembrane region" description="Helical" evidence="1">
    <location>
        <begin position="28"/>
        <end position="45"/>
    </location>
</feature>
<dbReference type="Proteomes" id="UP000196475">
    <property type="component" value="Unassembled WGS sequence"/>
</dbReference>
<dbReference type="EMBL" id="LZRT01000060">
    <property type="protein sequence ID" value="OUM88548.1"/>
    <property type="molecule type" value="Genomic_DNA"/>
</dbReference>
<comment type="caution">
    <text evidence="2">The sequence shown here is derived from an EMBL/GenBank/DDBJ whole genome shotgun (WGS) entry which is preliminary data.</text>
</comment>
<name>A0A1Y3PTT0_9BACI</name>
<organism evidence="2 3">
    <name type="scientific">Bacillus thermozeamaize</name>
    <dbReference type="NCBI Taxonomy" id="230954"/>
    <lineage>
        <taxon>Bacteria</taxon>
        <taxon>Bacillati</taxon>
        <taxon>Bacillota</taxon>
        <taxon>Bacilli</taxon>
        <taxon>Bacillales</taxon>
        <taxon>Bacillaceae</taxon>
        <taxon>Bacillus</taxon>
    </lineage>
</organism>
<keyword evidence="1" id="KW-0472">Membrane</keyword>
<gene>
    <name evidence="2" type="ORF">BAA01_05495</name>
</gene>